<sequence>MAISRDRTEYNLRHVDFTQIAAKQTKTHQYRQKLQNVKTCTLSCLCRKQLSCSHKRYEPKSIQHFLGIMVVLIFPLKSKGKCLQGQKDFLQLNFGIFINQVTITVKLCWWLECIDEEFRFVDEMKIQKYSNLA</sequence>
<reference evidence="1 2" key="1">
    <citation type="journal article" date="2023" name="Life. Sci Alliance">
        <title>Evolutionary insights into 3D genome organization and epigenetic landscape of Vigna mungo.</title>
        <authorList>
            <person name="Junaid A."/>
            <person name="Singh B."/>
            <person name="Bhatia S."/>
        </authorList>
    </citation>
    <scope>NUCLEOTIDE SEQUENCE [LARGE SCALE GENOMIC DNA]</scope>
    <source>
        <strain evidence="1">Urdbean</strain>
    </source>
</reference>
<name>A0AAQ3MZ90_VIGMU</name>
<dbReference type="Proteomes" id="UP001374535">
    <property type="component" value="Chromosome 8"/>
</dbReference>
<gene>
    <name evidence="1" type="ORF">V8G54_025840</name>
</gene>
<protein>
    <submittedName>
        <fullName evidence="1">Uncharacterized protein</fullName>
    </submittedName>
</protein>
<dbReference type="AlphaFoldDB" id="A0AAQ3MZ90"/>
<dbReference type="EMBL" id="CP144693">
    <property type="protein sequence ID" value="WVY99770.1"/>
    <property type="molecule type" value="Genomic_DNA"/>
</dbReference>
<keyword evidence="2" id="KW-1185">Reference proteome</keyword>
<accession>A0AAQ3MZ90</accession>
<evidence type="ECO:0000313" key="1">
    <source>
        <dbReference type="EMBL" id="WVY99770.1"/>
    </source>
</evidence>
<organism evidence="1 2">
    <name type="scientific">Vigna mungo</name>
    <name type="common">Black gram</name>
    <name type="synonym">Phaseolus mungo</name>
    <dbReference type="NCBI Taxonomy" id="3915"/>
    <lineage>
        <taxon>Eukaryota</taxon>
        <taxon>Viridiplantae</taxon>
        <taxon>Streptophyta</taxon>
        <taxon>Embryophyta</taxon>
        <taxon>Tracheophyta</taxon>
        <taxon>Spermatophyta</taxon>
        <taxon>Magnoliopsida</taxon>
        <taxon>eudicotyledons</taxon>
        <taxon>Gunneridae</taxon>
        <taxon>Pentapetalae</taxon>
        <taxon>rosids</taxon>
        <taxon>fabids</taxon>
        <taxon>Fabales</taxon>
        <taxon>Fabaceae</taxon>
        <taxon>Papilionoideae</taxon>
        <taxon>50 kb inversion clade</taxon>
        <taxon>NPAAA clade</taxon>
        <taxon>indigoferoid/millettioid clade</taxon>
        <taxon>Phaseoleae</taxon>
        <taxon>Vigna</taxon>
    </lineage>
</organism>
<evidence type="ECO:0000313" key="2">
    <source>
        <dbReference type="Proteomes" id="UP001374535"/>
    </source>
</evidence>
<proteinExistence type="predicted"/>